<evidence type="ECO:0000313" key="1">
    <source>
        <dbReference type="EMBL" id="KAH9500997.1"/>
    </source>
</evidence>
<reference evidence="1" key="1">
    <citation type="submission" date="2013-05" db="EMBL/GenBank/DDBJ databases">
        <authorList>
            <person name="Yim A.K.Y."/>
            <person name="Chan T.F."/>
            <person name="Ji K.M."/>
            <person name="Liu X.Y."/>
            <person name="Zhou J.W."/>
            <person name="Li R.Q."/>
            <person name="Yang K.Y."/>
            <person name="Li J."/>
            <person name="Li M."/>
            <person name="Law P.T.W."/>
            <person name="Wu Y.L."/>
            <person name="Cai Z.L."/>
            <person name="Qin H."/>
            <person name="Bao Y."/>
            <person name="Leung R.K.K."/>
            <person name="Ng P.K.S."/>
            <person name="Zou J."/>
            <person name="Zhong X.J."/>
            <person name="Ran P.X."/>
            <person name="Zhong N.S."/>
            <person name="Liu Z.G."/>
            <person name="Tsui S.K.W."/>
        </authorList>
    </citation>
    <scope>NUCLEOTIDE SEQUENCE</scope>
    <source>
        <strain evidence="1">Derf</strain>
        <tissue evidence="1">Whole organism</tissue>
    </source>
</reference>
<proteinExistence type="predicted"/>
<keyword evidence="2" id="KW-1185">Reference proteome</keyword>
<gene>
    <name evidence="1" type="ORF">DERF_011870</name>
</gene>
<organism evidence="1 2">
    <name type="scientific">Dermatophagoides farinae</name>
    <name type="common">American house dust mite</name>
    <dbReference type="NCBI Taxonomy" id="6954"/>
    <lineage>
        <taxon>Eukaryota</taxon>
        <taxon>Metazoa</taxon>
        <taxon>Ecdysozoa</taxon>
        <taxon>Arthropoda</taxon>
        <taxon>Chelicerata</taxon>
        <taxon>Arachnida</taxon>
        <taxon>Acari</taxon>
        <taxon>Acariformes</taxon>
        <taxon>Sarcoptiformes</taxon>
        <taxon>Astigmata</taxon>
        <taxon>Psoroptidia</taxon>
        <taxon>Analgoidea</taxon>
        <taxon>Pyroglyphidae</taxon>
        <taxon>Dermatophagoidinae</taxon>
        <taxon>Dermatophagoides</taxon>
    </lineage>
</organism>
<protein>
    <submittedName>
        <fullName evidence="1">Uncharacterized protein</fullName>
    </submittedName>
</protein>
<dbReference type="EMBL" id="ASGP02000006">
    <property type="protein sequence ID" value="KAH9500997.1"/>
    <property type="molecule type" value="Genomic_DNA"/>
</dbReference>
<dbReference type="Proteomes" id="UP000790347">
    <property type="component" value="Unassembled WGS sequence"/>
</dbReference>
<accession>A0A922HNI7</accession>
<evidence type="ECO:0000313" key="2">
    <source>
        <dbReference type="Proteomes" id="UP000790347"/>
    </source>
</evidence>
<name>A0A922HNI7_DERFA</name>
<comment type="caution">
    <text evidence="1">The sequence shown here is derived from an EMBL/GenBank/DDBJ whole genome shotgun (WGS) entry which is preliminary data.</text>
</comment>
<dbReference type="AlphaFoldDB" id="A0A922HNI7"/>
<sequence>MITKAKYTLNYHYNNYIDDLILFTLRNLYQKRKQNCFSFFPQNQFAAKQNKKTNSENRQLPLLFNHQMIYYIGLDE</sequence>
<reference evidence="1" key="2">
    <citation type="journal article" date="2022" name="Res Sq">
        <title>Comparative Genomics Reveals Insights into the Divergent Evolution of Astigmatic Mites and Household Pest Adaptations.</title>
        <authorList>
            <person name="Xiong Q."/>
            <person name="Wan A.T.-Y."/>
            <person name="Liu X.-Y."/>
            <person name="Fung C.S.-H."/>
            <person name="Xiao X."/>
            <person name="Malainual N."/>
            <person name="Hou J."/>
            <person name="Wang L."/>
            <person name="Wang M."/>
            <person name="Yang K."/>
            <person name="Cui Y."/>
            <person name="Leung E."/>
            <person name="Nong W."/>
            <person name="Shin S.-K."/>
            <person name="Au S."/>
            <person name="Jeong K.Y."/>
            <person name="Chew F.T."/>
            <person name="Hui J."/>
            <person name="Leung T.F."/>
            <person name="Tungtrongchitr A."/>
            <person name="Zhong N."/>
            <person name="Liu Z."/>
            <person name="Tsui S."/>
        </authorList>
    </citation>
    <scope>NUCLEOTIDE SEQUENCE</scope>
    <source>
        <strain evidence="1">Derf</strain>
        <tissue evidence="1">Whole organism</tissue>
    </source>
</reference>